<dbReference type="GO" id="GO:0004672">
    <property type="term" value="F:protein kinase activity"/>
    <property type="evidence" value="ECO:0007669"/>
    <property type="project" value="InterPro"/>
</dbReference>
<dbReference type="AlphaFoldDB" id="A0A397TTM6"/>
<comment type="caution">
    <text evidence="4">The sequence shown here is derived from an EMBL/GenBank/DDBJ whole genome shotgun (WGS) entry which is preliminary data.</text>
</comment>
<keyword evidence="4" id="KW-0418">Kinase</keyword>
<dbReference type="InterPro" id="IPR051681">
    <property type="entry name" value="Ser/Thr_Kinases-Pseudokinases"/>
</dbReference>
<dbReference type="OrthoDB" id="2422033at2759"/>
<dbReference type="SUPFAM" id="SSF56112">
    <property type="entry name" value="Protein kinase-like (PK-like)"/>
    <property type="match status" value="1"/>
</dbReference>
<dbReference type="PROSITE" id="PS50011">
    <property type="entry name" value="PROTEIN_KINASE_DOM"/>
    <property type="match status" value="1"/>
</dbReference>
<proteinExistence type="predicted"/>
<dbReference type="GO" id="GO:0005524">
    <property type="term" value="F:ATP binding"/>
    <property type="evidence" value="ECO:0007669"/>
    <property type="project" value="UniProtKB-KW"/>
</dbReference>
<keyword evidence="2" id="KW-0067">ATP-binding</keyword>
<dbReference type="Pfam" id="PF07714">
    <property type="entry name" value="PK_Tyr_Ser-Thr"/>
    <property type="match status" value="1"/>
</dbReference>
<sequence>MSSEPYVETPVDIKPPISFPSFPSNDTVTSSNKRDSTCLLDDTLSDKCSRNFSIIKNSFVVAKQVFKDLKHEDLSAKGLNVIKDGEELLEEIKKLLFKNSRSKEKDVGNLTNEVEKDDDKVNPRFQKFIEESEDFENFESCLWKIGVFISDTEIEVHERINHQLDETSKAIDKMRAAIDNWGSTQKGWKLVRSRTLSLARFLSIPKKRFESKYKITESDLSEVKSVRGSKDHIFERVYKKNIRVAEKDIGQDNDALLEELKKEIKFMKEHRECSNILEFYGYCRRSGSLFVVTRWVDYNLQTYLTEHRTDSKLTLVDKLLMARGIANALDFCHKKDILHYDIRTSNILLDKYLHPKLYNFRINNNKESSSMPNYMLRWSSPERIRGEEYTKASEVYSFALVMWAIEYQQLPFNTLMEEEIKLKILDEERPELKSEDSILIEYHKIIEKSWSQDPSQRHDMRSILDHLNKLVNTSGQDSDDDSDKITNLDLAILKRKPNRHSLTSPTTPTVPTYNEIEKGIELHNNKKYNEAWEIFQNCYNHKQDDPNTNLWMGIYLLKGYGDVKPEVQRSLKFLKKASELQHPEAQYQYALALLNKPVVFEEGDRYVTAIRYLEKAAKQDHYFALEQWGKIVLRGKYYQKADPVLGKFLIEKANKLKTESRRNTRILAT</sequence>
<dbReference type="Gene3D" id="1.10.510.10">
    <property type="entry name" value="Transferase(Phosphotransferase) domain 1"/>
    <property type="match status" value="1"/>
</dbReference>
<dbReference type="InterPro" id="IPR001245">
    <property type="entry name" value="Ser-Thr/Tyr_kinase_cat_dom"/>
</dbReference>
<dbReference type="PANTHER" id="PTHR44329">
    <property type="entry name" value="SERINE/THREONINE-PROTEIN KINASE TNNI3K-RELATED"/>
    <property type="match status" value="1"/>
</dbReference>
<reference evidence="4 5" key="1">
    <citation type="submission" date="2018-06" db="EMBL/GenBank/DDBJ databases">
        <title>Comparative genomics reveals the genomic features of Rhizophagus irregularis, R. cerebriforme, R. diaphanum and Gigaspora rosea, and their symbiotic lifestyle signature.</title>
        <authorList>
            <person name="Morin E."/>
            <person name="San Clemente H."/>
            <person name="Chen E.C.H."/>
            <person name="De La Providencia I."/>
            <person name="Hainaut M."/>
            <person name="Kuo A."/>
            <person name="Kohler A."/>
            <person name="Murat C."/>
            <person name="Tang N."/>
            <person name="Roy S."/>
            <person name="Loubradou J."/>
            <person name="Henrissat B."/>
            <person name="Grigoriev I.V."/>
            <person name="Corradi N."/>
            <person name="Roux C."/>
            <person name="Martin F.M."/>
        </authorList>
    </citation>
    <scope>NUCLEOTIDE SEQUENCE [LARGE SCALE GENOMIC DNA]</scope>
    <source>
        <strain evidence="4 5">DAOM 194757</strain>
    </source>
</reference>
<dbReference type="PROSITE" id="PS00109">
    <property type="entry name" value="PROTEIN_KINASE_TYR"/>
    <property type="match status" value="1"/>
</dbReference>
<dbReference type="InterPro" id="IPR008266">
    <property type="entry name" value="Tyr_kinase_AS"/>
</dbReference>
<dbReference type="EMBL" id="QKWP01003094">
    <property type="protein sequence ID" value="RIB01482.1"/>
    <property type="molecule type" value="Genomic_DNA"/>
</dbReference>
<evidence type="ECO:0000313" key="4">
    <source>
        <dbReference type="EMBL" id="RIB01482.1"/>
    </source>
</evidence>
<dbReference type="Gene3D" id="1.25.40.10">
    <property type="entry name" value="Tetratricopeptide repeat domain"/>
    <property type="match status" value="1"/>
</dbReference>
<keyword evidence="1" id="KW-0547">Nucleotide-binding</keyword>
<feature type="domain" description="Protein kinase" evidence="3">
    <location>
        <begin position="209"/>
        <end position="471"/>
    </location>
</feature>
<accession>A0A397TTM6</accession>
<keyword evidence="5" id="KW-1185">Reference proteome</keyword>
<gene>
    <name evidence="4" type="ORF">C2G38_2050848</name>
</gene>
<evidence type="ECO:0000256" key="2">
    <source>
        <dbReference type="ARBA" id="ARBA00022840"/>
    </source>
</evidence>
<evidence type="ECO:0000259" key="3">
    <source>
        <dbReference type="PROSITE" id="PS50011"/>
    </source>
</evidence>
<evidence type="ECO:0000313" key="5">
    <source>
        <dbReference type="Proteomes" id="UP000266673"/>
    </source>
</evidence>
<dbReference type="InterPro" id="IPR000719">
    <property type="entry name" value="Prot_kinase_dom"/>
</dbReference>
<dbReference type="SUPFAM" id="SSF81901">
    <property type="entry name" value="HCP-like"/>
    <property type="match status" value="1"/>
</dbReference>
<organism evidence="4 5">
    <name type="scientific">Gigaspora rosea</name>
    <dbReference type="NCBI Taxonomy" id="44941"/>
    <lineage>
        <taxon>Eukaryota</taxon>
        <taxon>Fungi</taxon>
        <taxon>Fungi incertae sedis</taxon>
        <taxon>Mucoromycota</taxon>
        <taxon>Glomeromycotina</taxon>
        <taxon>Glomeromycetes</taxon>
        <taxon>Diversisporales</taxon>
        <taxon>Gigasporaceae</taxon>
        <taxon>Gigaspora</taxon>
    </lineage>
</organism>
<protein>
    <submittedName>
        <fullName evidence="4">Kinase-like domain-containing protein</fullName>
    </submittedName>
</protein>
<dbReference type="InterPro" id="IPR011009">
    <property type="entry name" value="Kinase-like_dom_sf"/>
</dbReference>
<dbReference type="Proteomes" id="UP000266673">
    <property type="component" value="Unassembled WGS sequence"/>
</dbReference>
<dbReference type="InterPro" id="IPR011990">
    <property type="entry name" value="TPR-like_helical_dom_sf"/>
</dbReference>
<name>A0A397TTM6_9GLOM</name>
<keyword evidence="4" id="KW-0808">Transferase</keyword>
<dbReference type="PANTHER" id="PTHR44329:SF298">
    <property type="entry name" value="MIXED LINEAGE KINASE DOMAIN-LIKE PROTEIN"/>
    <property type="match status" value="1"/>
</dbReference>
<dbReference type="GO" id="GO:0097527">
    <property type="term" value="P:necroptotic signaling pathway"/>
    <property type="evidence" value="ECO:0007669"/>
    <property type="project" value="TreeGrafter"/>
</dbReference>
<evidence type="ECO:0000256" key="1">
    <source>
        <dbReference type="ARBA" id="ARBA00022741"/>
    </source>
</evidence>
<dbReference type="STRING" id="44941.A0A397TTM6"/>